<dbReference type="OrthoDB" id="9805986at2"/>
<evidence type="ECO:0000256" key="2">
    <source>
        <dbReference type="ARBA" id="ARBA00023002"/>
    </source>
</evidence>
<proteinExistence type="inferred from homology"/>
<dbReference type="GO" id="GO:0016491">
    <property type="term" value="F:oxidoreductase activity"/>
    <property type="evidence" value="ECO:0007669"/>
    <property type="project" value="UniProtKB-KW"/>
</dbReference>
<comment type="similarity">
    <text evidence="1">Belongs to the short-chain dehydrogenases/reductases (SDR) family.</text>
</comment>
<keyword evidence="2" id="KW-0560">Oxidoreductase</keyword>
<dbReference type="PANTHER" id="PTHR43639:SF1">
    <property type="entry name" value="SHORT-CHAIN DEHYDROGENASE_REDUCTASE FAMILY PROTEIN"/>
    <property type="match status" value="1"/>
</dbReference>
<evidence type="ECO:0000256" key="1">
    <source>
        <dbReference type="ARBA" id="ARBA00006484"/>
    </source>
</evidence>
<gene>
    <name evidence="3" type="ORF">FBZ95_11834</name>
</gene>
<organism evidence="3 4">
    <name type="scientific">Bradyrhizobium sacchari</name>
    <dbReference type="NCBI Taxonomy" id="1399419"/>
    <lineage>
        <taxon>Bacteria</taxon>
        <taxon>Pseudomonadati</taxon>
        <taxon>Pseudomonadota</taxon>
        <taxon>Alphaproteobacteria</taxon>
        <taxon>Hyphomicrobiales</taxon>
        <taxon>Nitrobacteraceae</taxon>
        <taxon>Bradyrhizobium</taxon>
    </lineage>
</organism>
<name>A0A560J6R4_9BRAD</name>
<accession>A0A560J6R4</accession>
<evidence type="ECO:0000313" key="4">
    <source>
        <dbReference type="Proteomes" id="UP000315914"/>
    </source>
</evidence>
<dbReference type="STRING" id="1399419.A5906_12495"/>
<reference evidence="3 4" key="1">
    <citation type="submission" date="2019-06" db="EMBL/GenBank/DDBJ databases">
        <title>Genomic Encyclopedia of Type Strains, Phase IV (KMG-V): Genome sequencing to study the core and pangenomes of soil and plant-associated prokaryotes.</title>
        <authorList>
            <person name="Whitman W."/>
        </authorList>
    </citation>
    <scope>NUCLEOTIDE SEQUENCE [LARGE SCALE GENOMIC DNA]</scope>
    <source>
        <strain evidence="3 4">BR 10556</strain>
    </source>
</reference>
<dbReference type="SUPFAM" id="SSF51735">
    <property type="entry name" value="NAD(P)-binding Rossmann-fold domains"/>
    <property type="match status" value="1"/>
</dbReference>
<protein>
    <submittedName>
        <fullName evidence="3">Glucose 1-dehydrogenase/gluconate 5-dehydrogenase</fullName>
    </submittedName>
</protein>
<dbReference type="AlphaFoldDB" id="A0A560J6R4"/>
<dbReference type="RefSeq" id="WP_080139628.1">
    <property type="nucleotide sequence ID" value="NZ_LWIG01000055.1"/>
</dbReference>
<dbReference type="InterPro" id="IPR036291">
    <property type="entry name" value="NAD(P)-bd_dom_sf"/>
</dbReference>
<dbReference type="PRINTS" id="PR00081">
    <property type="entry name" value="GDHRDH"/>
</dbReference>
<comment type="caution">
    <text evidence="3">The sequence shown here is derived from an EMBL/GenBank/DDBJ whole genome shotgun (WGS) entry which is preliminary data.</text>
</comment>
<dbReference type="PANTHER" id="PTHR43639">
    <property type="entry name" value="OXIDOREDUCTASE, SHORT-CHAIN DEHYDROGENASE/REDUCTASE FAMILY (AFU_ORTHOLOGUE AFUA_5G02870)"/>
    <property type="match status" value="1"/>
</dbReference>
<dbReference type="InterPro" id="IPR002347">
    <property type="entry name" value="SDR_fam"/>
</dbReference>
<dbReference type="Pfam" id="PF13561">
    <property type="entry name" value="adh_short_C2"/>
    <property type="match status" value="1"/>
</dbReference>
<evidence type="ECO:0000313" key="3">
    <source>
        <dbReference type="EMBL" id="TWB66159.1"/>
    </source>
</evidence>
<keyword evidence="4" id="KW-1185">Reference proteome</keyword>
<dbReference type="Proteomes" id="UP000315914">
    <property type="component" value="Unassembled WGS sequence"/>
</dbReference>
<dbReference type="EMBL" id="VITW01000018">
    <property type="protein sequence ID" value="TWB66159.1"/>
    <property type="molecule type" value="Genomic_DNA"/>
</dbReference>
<sequence length="266" mass="27835">MIKQNVDVRPQHTMDLHGKIALVAGGYGAIGTTISETLAAAGATSVIVGRDGDHARSLAGQLSDKGYIAEGLELDVSNAGAIRELSTSLVKHYGSIDILANCVGFNKEQRMLDVTEEAFDKVYSRTLRAAMFLSQAVAGHQIAAGKGGSHIHLLSIGSSFGFRDRGYSSFCAAKGGLAILLKQHATELAPHGITVNGVAPGRVRTQKNDKALHDEAAFERATADIPLGRLATPADVAGAVHFLASALSRFVTGQILYVDGGLSACR</sequence>
<dbReference type="Gene3D" id="3.40.50.720">
    <property type="entry name" value="NAD(P)-binding Rossmann-like Domain"/>
    <property type="match status" value="1"/>
</dbReference>
<dbReference type="FunFam" id="3.40.50.720:FF:000084">
    <property type="entry name" value="Short-chain dehydrogenase reductase"/>
    <property type="match status" value="1"/>
</dbReference>